<dbReference type="EMBL" id="LVZM01018039">
    <property type="protein sequence ID" value="OUC42148.1"/>
    <property type="molecule type" value="Genomic_DNA"/>
</dbReference>
<comment type="caution">
    <text evidence="1">The sequence shown here is derived from an EMBL/GenBank/DDBJ whole genome shotgun (WGS) entry which is preliminary data.</text>
</comment>
<dbReference type="GO" id="GO:0005634">
    <property type="term" value="C:nucleus"/>
    <property type="evidence" value="ECO:0007669"/>
    <property type="project" value="TreeGrafter"/>
</dbReference>
<dbReference type="PANTHER" id="PTHR45943:SF1">
    <property type="entry name" value="E3 UBIQUITIN-PROTEIN LIGASE MYCBP2"/>
    <property type="match status" value="1"/>
</dbReference>
<organism evidence="1 2">
    <name type="scientific">Trichinella nativa</name>
    <dbReference type="NCBI Taxonomy" id="6335"/>
    <lineage>
        <taxon>Eukaryota</taxon>
        <taxon>Metazoa</taxon>
        <taxon>Ecdysozoa</taxon>
        <taxon>Nematoda</taxon>
        <taxon>Enoplea</taxon>
        <taxon>Dorylaimia</taxon>
        <taxon>Trichinellida</taxon>
        <taxon>Trichinellidae</taxon>
        <taxon>Trichinella</taxon>
    </lineage>
</organism>
<dbReference type="GO" id="GO:0061630">
    <property type="term" value="F:ubiquitin protein ligase activity"/>
    <property type="evidence" value="ECO:0007669"/>
    <property type="project" value="TreeGrafter"/>
</dbReference>
<protein>
    <submittedName>
        <fullName evidence="1">Uncharacterized protein</fullName>
    </submittedName>
</protein>
<feature type="non-terminal residue" evidence="1">
    <location>
        <position position="1"/>
    </location>
</feature>
<dbReference type="AlphaFoldDB" id="A0A1Y3EG97"/>
<dbReference type="Proteomes" id="UP000243006">
    <property type="component" value="Unassembled WGS sequence"/>
</dbReference>
<gene>
    <name evidence="1" type="ORF">D917_10411</name>
</gene>
<evidence type="ECO:0000313" key="2">
    <source>
        <dbReference type="Proteomes" id="UP000243006"/>
    </source>
</evidence>
<dbReference type="PANTHER" id="PTHR45943">
    <property type="entry name" value="E3 UBIQUITIN-PROTEIN LIGASE MYCBP2"/>
    <property type="match status" value="1"/>
</dbReference>
<proteinExistence type="predicted"/>
<sequence>HGRPKRLLVRWPPDQVDALLVSLYVDLVRDHQHPVRQVSFYDAVDGRQRRRLKTSLLDGRFVGWVHCAVQGCGLVSVELEGPNANVRLRQLSLVGWPKATSAPLAAEASAYPSRSGELNLTALQADAVELLRLIASLAFDPSEPADGQLQQRVLNVLFDPSAGRSTTALRFYLCSQLFQALTVEVHALRGRLKPSFGFVSAL</sequence>
<evidence type="ECO:0000313" key="1">
    <source>
        <dbReference type="EMBL" id="OUC42148.1"/>
    </source>
</evidence>
<feature type="non-terminal residue" evidence="1">
    <location>
        <position position="202"/>
    </location>
</feature>
<reference evidence="1 2" key="1">
    <citation type="submission" date="2015-04" db="EMBL/GenBank/DDBJ databases">
        <title>Draft genome of the roundworm Trichinella nativa.</title>
        <authorList>
            <person name="Mitreva M."/>
        </authorList>
    </citation>
    <scope>NUCLEOTIDE SEQUENCE [LARGE SCALE GENOMIC DNA]</scope>
    <source>
        <strain evidence="1 2">ISS45</strain>
    </source>
</reference>
<name>A0A1Y3EG97_9BILA</name>
<dbReference type="GO" id="GO:0007411">
    <property type="term" value="P:axon guidance"/>
    <property type="evidence" value="ECO:0007669"/>
    <property type="project" value="TreeGrafter"/>
</dbReference>
<dbReference type="GO" id="GO:0008582">
    <property type="term" value="P:regulation of synaptic assembly at neuromuscular junction"/>
    <property type="evidence" value="ECO:0007669"/>
    <property type="project" value="TreeGrafter"/>
</dbReference>
<dbReference type="GO" id="GO:0005886">
    <property type="term" value="C:plasma membrane"/>
    <property type="evidence" value="ECO:0007669"/>
    <property type="project" value="TreeGrafter"/>
</dbReference>
<accession>A0A1Y3EG97</accession>